<dbReference type="Pfam" id="PF02562">
    <property type="entry name" value="PhoH"/>
    <property type="match status" value="1"/>
</dbReference>
<evidence type="ECO:0000313" key="8">
    <source>
        <dbReference type="EMBL" id="BDG61408.1"/>
    </source>
</evidence>
<evidence type="ECO:0000256" key="2">
    <source>
        <dbReference type="ARBA" id="ARBA00010393"/>
    </source>
</evidence>
<reference evidence="8" key="1">
    <citation type="submission" date="2022-03" db="EMBL/GenBank/DDBJ databases">
        <title>Complete genome sequence of Caldinitratiruptor microaerophilus.</title>
        <authorList>
            <person name="Mukaiyama R."/>
            <person name="Nishiyama T."/>
            <person name="Ueda K."/>
        </authorList>
    </citation>
    <scope>NUCLEOTIDE SEQUENCE</scope>
    <source>
        <strain evidence="8">JCM 16183</strain>
    </source>
</reference>
<dbReference type="Gene3D" id="3.40.50.300">
    <property type="entry name" value="P-loop containing nucleotide triphosphate hydrolases"/>
    <property type="match status" value="1"/>
</dbReference>
<dbReference type="InterPro" id="IPR027417">
    <property type="entry name" value="P-loop_NTPase"/>
</dbReference>
<dbReference type="Proteomes" id="UP001163687">
    <property type="component" value="Chromosome"/>
</dbReference>
<keyword evidence="9" id="KW-1185">Reference proteome</keyword>
<evidence type="ECO:0000256" key="1">
    <source>
        <dbReference type="ARBA" id="ARBA00004496"/>
    </source>
</evidence>
<dbReference type="KEGG" id="cmic:caldi_24980"/>
<dbReference type="PANTHER" id="PTHR30473">
    <property type="entry name" value="PROTEIN PHOH"/>
    <property type="match status" value="1"/>
</dbReference>
<organism evidence="8 9">
    <name type="scientific">Caldinitratiruptor microaerophilus</name>
    <dbReference type="NCBI Taxonomy" id="671077"/>
    <lineage>
        <taxon>Bacteria</taxon>
        <taxon>Bacillati</taxon>
        <taxon>Bacillota</taxon>
        <taxon>Clostridia</taxon>
        <taxon>Eubacteriales</taxon>
        <taxon>Symbiobacteriaceae</taxon>
        <taxon>Caldinitratiruptor</taxon>
    </lineage>
</organism>
<keyword evidence="4" id="KW-0547">Nucleotide-binding</keyword>
<comment type="similarity">
    <text evidence="2">Belongs to the PhoH family.</text>
</comment>
<comment type="subcellular location">
    <subcellularLocation>
        <location evidence="1">Cytoplasm</location>
    </subcellularLocation>
</comment>
<dbReference type="GO" id="GO:0005829">
    <property type="term" value="C:cytosol"/>
    <property type="evidence" value="ECO:0007669"/>
    <property type="project" value="TreeGrafter"/>
</dbReference>
<keyword evidence="5" id="KW-0067">ATP-binding</keyword>
<evidence type="ECO:0000259" key="7">
    <source>
        <dbReference type="Pfam" id="PF02562"/>
    </source>
</evidence>
<dbReference type="InterPro" id="IPR051451">
    <property type="entry name" value="PhoH2-like"/>
</dbReference>
<accession>A0AA35CN30</accession>
<evidence type="ECO:0000313" key="9">
    <source>
        <dbReference type="Proteomes" id="UP001163687"/>
    </source>
</evidence>
<name>A0AA35CN30_9FIRM</name>
<evidence type="ECO:0000256" key="5">
    <source>
        <dbReference type="ARBA" id="ARBA00022840"/>
    </source>
</evidence>
<sequence length="336" mass="37243">MDATERRVVVGATNEEAQAVFGRHDAHLKLIEASFPVRLVARGNEVYLSGPGEAVDRVAGLLEELARIVQGGTPLSEREIRYAIRMLKEGSDLSLAEIFSDVIVVTQRGRPLRPKSAGQKEYVEAIRRHGLTFGIGPAGTGKTYLAMAMAIAAYKAREVNRIILTRPAVEAGEKLGFLPGALEEKVNPYLRPLYDAIFDILGMEAYEKLRDRGHIEVAPLAYMRGRTLDDSFIILDEAQNTTPEQMKMFLTRLGFGSKAVVTGDITQVDLPPGARSGLVEVRHVLAGVPGIAFVYLTEKDVVRHELVQRIIAAYERYERQEPRRDEGQPAPRTARR</sequence>
<dbReference type="GO" id="GO:0005524">
    <property type="term" value="F:ATP binding"/>
    <property type="evidence" value="ECO:0007669"/>
    <property type="project" value="UniProtKB-KW"/>
</dbReference>
<gene>
    <name evidence="8" type="ORF">caldi_24980</name>
</gene>
<feature type="domain" description="PhoH-like protein" evidence="7">
    <location>
        <begin position="112"/>
        <end position="315"/>
    </location>
</feature>
<proteinExistence type="inferred from homology"/>
<evidence type="ECO:0000256" key="6">
    <source>
        <dbReference type="ARBA" id="ARBA00039970"/>
    </source>
</evidence>
<dbReference type="PANTHER" id="PTHR30473:SF1">
    <property type="entry name" value="PHOH-LIKE PROTEIN"/>
    <property type="match status" value="1"/>
</dbReference>
<evidence type="ECO:0000256" key="3">
    <source>
        <dbReference type="ARBA" id="ARBA00022490"/>
    </source>
</evidence>
<keyword evidence="3" id="KW-0963">Cytoplasm</keyword>
<dbReference type="SUPFAM" id="SSF52540">
    <property type="entry name" value="P-loop containing nucleoside triphosphate hydrolases"/>
    <property type="match status" value="1"/>
</dbReference>
<dbReference type="RefSeq" id="WP_264842057.1">
    <property type="nucleotide sequence ID" value="NZ_AP025628.1"/>
</dbReference>
<dbReference type="FunFam" id="3.40.50.300:FF:000013">
    <property type="entry name" value="PhoH family ATPase"/>
    <property type="match status" value="1"/>
</dbReference>
<protein>
    <recommendedName>
        <fullName evidence="6">PhoH-like protein</fullName>
    </recommendedName>
</protein>
<dbReference type="EMBL" id="AP025628">
    <property type="protein sequence ID" value="BDG61408.1"/>
    <property type="molecule type" value="Genomic_DNA"/>
</dbReference>
<dbReference type="InterPro" id="IPR003714">
    <property type="entry name" value="PhoH"/>
</dbReference>
<evidence type="ECO:0000256" key="4">
    <source>
        <dbReference type="ARBA" id="ARBA00022741"/>
    </source>
</evidence>
<dbReference type="AlphaFoldDB" id="A0AA35CN30"/>